<dbReference type="SUPFAM" id="SSF53850">
    <property type="entry name" value="Periplasmic binding protein-like II"/>
    <property type="match status" value="1"/>
</dbReference>
<dbReference type="InterPro" id="IPR005064">
    <property type="entry name" value="BUG"/>
</dbReference>
<dbReference type="Pfam" id="PF03401">
    <property type="entry name" value="TctC"/>
    <property type="match status" value="1"/>
</dbReference>
<evidence type="ECO:0000256" key="2">
    <source>
        <dbReference type="SAM" id="SignalP"/>
    </source>
</evidence>
<dbReference type="PIRSF" id="PIRSF017082">
    <property type="entry name" value="YflP"/>
    <property type="match status" value="1"/>
</dbReference>
<feature type="chain" id="PRO_5037528981" evidence="2">
    <location>
        <begin position="33"/>
        <end position="336"/>
    </location>
</feature>
<comment type="similarity">
    <text evidence="1">Belongs to the UPF0065 (bug) family.</text>
</comment>
<dbReference type="Gene3D" id="3.40.190.150">
    <property type="entry name" value="Bordetella uptake gene, domain 1"/>
    <property type="match status" value="1"/>
</dbReference>
<organism evidence="3 4">
    <name type="scientific">Caenimonas aquaedulcis</name>
    <dbReference type="NCBI Taxonomy" id="2793270"/>
    <lineage>
        <taxon>Bacteria</taxon>
        <taxon>Pseudomonadati</taxon>
        <taxon>Pseudomonadota</taxon>
        <taxon>Betaproteobacteria</taxon>
        <taxon>Burkholderiales</taxon>
        <taxon>Comamonadaceae</taxon>
        <taxon>Caenimonas</taxon>
    </lineage>
</organism>
<keyword evidence="2" id="KW-0732">Signal</keyword>
<dbReference type="PANTHER" id="PTHR42928:SF5">
    <property type="entry name" value="BLR1237 PROTEIN"/>
    <property type="match status" value="1"/>
</dbReference>
<name>A0A931MJR5_9BURK</name>
<dbReference type="InterPro" id="IPR042100">
    <property type="entry name" value="Bug_dom1"/>
</dbReference>
<evidence type="ECO:0000313" key="3">
    <source>
        <dbReference type="EMBL" id="MBG9390590.1"/>
    </source>
</evidence>
<dbReference type="RefSeq" id="WP_196988321.1">
    <property type="nucleotide sequence ID" value="NZ_JADWYS010000001.1"/>
</dbReference>
<dbReference type="PANTHER" id="PTHR42928">
    <property type="entry name" value="TRICARBOXYLATE-BINDING PROTEIN"/>
    <property type="match status" value="1"/>
</dbReference>
<proteinExistence type="inferred from homology"/>
<keyword evidence="4" id="KW-1185">Reference proteome</keyword>
<accession>A0A931MJR5</accession>
<feature type="signal peptide" evidence="2">
    <location>
        <begin position="1"/>
        <end position="32"/>
    </location>
</feature>
<dbReference type="Proteomes" id="UP000651050">
    <property type="component" value="Unassembled WGS sequence"/>
</dbReference>
<comment type="caution">
    <text evidence="3">The sequence shown here is derived from an EMBL/GenBank/DDBJ whole genome shotgun (WGS) entry which is preliminary data.</text>
</comment>
<dbReference type="EMBL" id="JADWYS010000001">
    <property type="protein sequence ID" value="MBG9390590.1"/>
    <property type="molecule type" value="Genomic_DNA"/>
</dbReference>
<gene>
    <name evidence="3" type="ORF">I5803_21340</name>
</gene>
<evidence type="ECO:0000256" key="1">
    <source>
        <dbReference type="ARBA" id="ARBA00006987"/>
    </source>
</evidence>
<evidence type="ECO:0000313" key="4">
    <source>
        <dbReference type="Proteomes" id="UP000651050"/>
    </source>
</evidence>
<reference evidence="3" key="1">
    <citation type="submission" date="2020-11" db="EMBL/GenBank/DDBJ databases">
        <title>Bacterial whole genome sequence for Caenimonas sp. DR4.4.</title>
        <authorList>
            <person name="Le V."/>
            <person name="Ko S.-R."/>
            <person name="Ahn C.-Y."/>
            <person name="Oh H.-M."/>
        </authorList>
    </citation>
    <scope>NUCLEOTIDE SEQUENCE</scope>
    <source>
        <strain evidence="3">DR4.4</strain>
    </source>
</reference>
<protein>
    <submittedName>
        <fullName evidence="3">Tripartite tricarboxylate transporter substrate binding protein</fullName>
    </submittedName>
</protein>
<dbReference type="Gene3D" id="3.40.190.10">
    <property type="entry name" value="Periplasmic binding protein-like II"/>
    <property type="match status" value="1"/>
</dbReference>
<dbReference type="AlphaFoldDB" id="A0A931MJR5"/>
<sequence length="336" mass="34520">MNRTRAHEMNRRQAGVAVGAWLVSASATPAFAQAGGWPRDKVIRLLCGVSAGGGPDLVARAVAPELARQLNAQGVIVENRPGAGGSIATGQLVTAPADGYTLLAASSAHAVNPAFYPHLPYDTLRDITAIGPLGSSMFVMVTNPDKGYASVADVVARARAQPGKLNYGSGGAGSGSHLNSAKLASATGMDVVHIPFRGAPEAVTELIAGRLDWVFLAAPNALPLVKSGRIQALAVGPAARSSLLPNVPSMTEAGFPEAAYSSWVALFASARTPPLILDRLAAGLGQSIAVPAVRDTLLGMGVEPMPISAARFNQSVRDEVAAMGKLIKDARIKPGE</sequence>